<keyword evidence="3" id="KW-0732">Signal</keyword>
<dbReference type="Proteomes" id="UP000683360">
    <property type="component" value="Unassembled WGS sequence"/>
</dbReference>
<dbReference type="GO" id="GO:0005537">
    <property type="term" value="F:D-mannose binding"/>
    <property type="evidence" value="ECO:0007669"/>
    <property type="project" value="TreeGrafter"/>
</dbReference>
<dbReference type="InterPro" id="IPR051136">
    <property type="entry name" value="Intracellular_Lectin-GPT"/>
</dbReference>
<protein>
    <submittedName>
        <fullName evidence="12">LMAN1</fullName>
    </submittedName>
</protein>
<dbReference type="Pfam" id="PF13837">
    <property type="entry name" value="Myb_DNA-bind_4"/>
    <property type="match status" value="1"/>
</dbReference>
<dbReference type="GO" id="GO:0000139">
    <property type="term" value="C:Golgi membrane"/>
    <property type="evidence" value="ECO:0007669"/>
    <property type="project" value="TreeGrafter"/>
</dbReference>
<evidence type="ECO:0000256" key="7">
    <source>
        <dbReference type="ARBA" id="ARBA00023157"/>
    </source>
</evidence>
<name>A0A8S3REJ3_MYTED</name>
<dbReference type="SUPFAM" id="SSF49899">
    <property type="entry name" value="Concanavalin A-like lectins/glucanases"/>
    <property type="match status" value="1"/>
</dbReference>
<evidence type="ECO:0000256" key="10">
    <source>
        <dbReference type="SAM" id="Phobius"/>
    </source>
</evidence>
<evidence type="ECO:0000256" key="4">
    <source>
        <dbReference type="ARBA" id="ARBA00022734"/>
    </source>
</evidence>
<sequence length="855" mass="97651">MEDQNKRAEAWTHEETVLLIELWGDERVQNELENTPRRNLEVFRRICTDMKDRILDFSRSPQDCRGRIKRLKTKYFQVKRQNKKSGGKRTSFPYHERMDTILGTRPSVNPVALSDSLISLDDESDNDGENDPYEAIADTELEDEDDSHTSDVSRQPESQLPGPPRPETPAPSRPGSSGMQTSRGTRMKTTKRKKQDPAEIMQQFLEMEKTSEKQFWEFGEKRLKLDTEQEKRRREEADREDRQRNADRQFMANLMQMQMNLMRMQQAPPPPNNLSHQYQPHYIEKEQAPPPPINLRHQYQPHYTEKEQAPPPPINLSHQYQLHNTEKEQAPSPPPQINASPLNQQHYTEMQPMQASTMGNYQTCIQPRFEYKYSFKGPHLVQSDNSIPFWEYGGDAIASADNIRITPSLRSKKGWAWTKNPITFDQWSVECVFKVTGRGRIGADGLAVWYTTQKSQEGTVYGSTDMWNGLGVFMDSFDNDGQHNNPYVMAMVNDGTKQYDHQSDGSQQQIGGCMRDFRNKPYPVRVKVEYYNRILTVFINTGLTNNKDDFELCLRQENVDLPKGGYFGISAATGGLADDHDVLAFLTHSLHDGDQLAAKTQVSEQERQKYENEFDNYYKELEKNKQDFNEAHPDKVRQDYEGEFDNQGERELRMIFEGQNSIHHAVKELRKTLDELLGRQEMVLTRVSQLSTGGAVQAPQGGAQQQQMGGGGGVPMLDTIKRHEVDRVMNNQNDLMQSAREMRQLLNDIQNRANVIQQNMGQGGGAAGGGGGGGLPQHTQQAISELQEHMKYVRQDVVNLVNRPQSAGGVACPPPLAVSCITPTLFFVSIIAQFVLLIAYMVYRSNKEAQAKKFY</sequence>
<feature type="region of interest" description="Disordered" evidence="9">
    <location>
        <begin position="759"/>
        <end position="778"/>
    </location>
</feature>
<feature type="transmembrane region" description="Helical" evidence="10">
    <location>
        <begin position="824"/>
        <end position="843"/>
    </location>
</feature>
<reference evidence="12" key="1">
    <citation type="submission" date="2021-03" db="EMBL/GenBank/DDBJ databases">
        <authorList>
            <person name="Bekaert M."/>
        </authorList>
    </citation>
    <scope>NUCLEOTIDE SEQUENCE</scope>
</reference>
<keyword evidence="5 10" id="KW-1133">Transmembrane helix</keyword>
<dbReference type="EMBL" id="CAJPWZ010001068">
    <property type="protein sequence ID" value="CAG2207024.1"/>
    <property type="molecule type" value="Genomic_DNA"/>
</dbReference>
<evidence type="ECO:0000256" key="6">
    <source>
        <dbReference type="ARBA" id="ARBA00023136"/>
    </source>
</evidence>
<keyword evidence="7" id="KW-1015">Disulfide bond</keyword>
<feature type="region of interest" description="Disordered" evidence="9">
    <location>
        <begin position="218"/>
        <end position="246"/>
    </location>
</feature>
<keyword evidence="6 10" id="KW-0472">Membrane</keyword>
<dbReference type="InterPro" id="IPR005052">
    <property type="entry name" value="Lectin_leg"/>
</dbReference>
<keyword evidence="8" id="KW-0175">Coiled coil</keyword>
<feature type="compositionally biased region" description="Basic residues" evidence="9">
    <location>
        <begin position="185"/>
        <end position="194"/>
    </location>
</feature>
<organism evidence="12 13">
    <name type="scientific">Mytilus edulis</name>
    <name type="common">Blue mussel</name>
    <dbReference type="NCBI Taxonomy" id="6550"/>
    <lineage>
        <taxon>Eukaryota</taxon>
        <taxon>Metazoa</taxon>
        <taxon>Spiralia</taxon>
        <taxon>Lophotrochozoa</taxon>
        <taxon>Mollusca</taxon>
        <taxon>Bivalvia</taxon>
        <taxon>Autobranchia</taxon>
        <taxon>Pteriomorphia</taxon>
        <taxon>Mytilida</taxon>
        <taxon>Mytiloidea</taxon>
        <taxon>Mytilidae</taxon>
        <taxon>Mytilinae</taxon>
        <taxon>Mytilus</taxon>
    </lineage>
</organism>
<dbReference type="PROSITE" id="PS51328">
    <property type="entry name" value="L_LECTIN_LIKE"/>
    <property type="match status" value="1"/>
</dbReference>
<dbReference type="GO" id="GO:0006888">
    <property type="term" value="P:endoplasmic reticulum to Golgi vesicle-mediated transport"/>
    <property type="evidence" value="ECO:0007669"/>
    <property type="project" value="TreeGrafter"/>
</dbReference>
<dbReference type="Pfam" id="PF03388">
    <property type="entry name" value="Lectin_leg-like"/>
    <property type="match status" value="1"/>
</dbReference>
<dbReference type="PANTHER" id="PTHR12223:SF28">
    <property type="entry name" value="LECTIN, MANNOSE BINDING 1 LIKE"/>
    <property type="match status" value="1"/>
</dbReference>
<dbReference type="GO" id="GO:0005789">
    <property type="term" value="C:endoplasmic reticulum membrane"/>
    <property type="evidence" value="ECO:0007669"/>
    <property type="project" value="TreeGrafter"/>
</dbReference>
<proteinExistence type="predicted"/>
<keyword evidence="2 10" id="KW-0812">Transmembrane</keyword>
<evidence type="ECO:0000256" key="8">
    <source>
        <dbReference type="SAM" id="Coils"/>
    </source>
</evidence>
<feature type="coiled-coil region" evidence="8">
    <location>
        <begin position="600"/>
        <end position="627"/>
    </location>
</feature>
<dbReference type="CDD" id="cd06902">
    <property type="entry name" value="lectin_ERGIC-53_ERGL"/>
    <property type="match status" value="1"/>
</dbReference>
<evidence type="ECO:0000256" key="2">
    <source>
        <dbReference type="ARBA" id="ARBA00022692"/>
    </source>
</evidence>
<keyword evidence="4" id="KW-0430">Lectin</keyword>
<feature type="coiled-coil region" evidence="8">
    <location>
        <begin position="732"/>
        <end position="759"/>
    </location>
</feature>
<dbReference type="InterPro" id="IPR013320">
    <property type="entry name" value="ConA-like_dom_sf"/>
</dbReference>
<dbReference type="OrthoDB" id="10265193at2759"/>
<comment type="caution">
    <text evidence="12">The sequence shown here is derived from an EMBL/GenBank/DDBJ whole genome shotgun (WGS) entry which is preliminary data.</text>
</comment>
<accession>A0A8S3REJ3</accession>
<feature type="domain" description="L-type lectin-like" evidence="11">
    <location>
        <begin position="367"/>
        <end position="590"/>
    </location>
</feature>
<evidence type="ECO:0000313" key="12">
    <source>
        <dbReference type="EMBL" id="CAG2207024.1"/>
    </source>
</evidence>
<evidence type="ECO:0000256" key="5">
    <source>
        <dbReference type="ARBA" id="ARBA00022989"/>
    </source>
</evidence>
<comment type="subcellular location">
    <subcellularLocation>
        <location evidence="1">Endoplasmic reticulum-Golgi intermediate compartment membrane</location>
        <topology evidence="1">Single-pass type I membrane protein</topology>
    </subcellularLocation>
</comment>
<keyword evidence="13" id="KW-1185">Reference proteome</keyword>
<feature type="compositionally biased region" description="Gly residues" evidence="9">
    <location>
        <begin position="761"/>
        <end position="775"/>
    </location>
</feature>
<dbReference type="AlphaFoldDB" id="A0A8S3REJ3"/>
<dbReference type="InterPro" id="IPR044822">
    <property type="entry name" value="Myb_DNA-bind_4"/>
</dbReference>
<evidence type="ECO:0000256" key="9">
    <source>
        <dbReference type="SAM" id="MobiDB-lite"/>
    </source>
</evidence>
<evidence type="ECO:0000256" key="3">
    <source>
        <dbReference type="ARBA" id="ARBA00022729"/>
    </source>
</evidence>
<evidence type="ECO:0000256" key="1">
    <source>
        <dbReference type="ARBA" id="ARBA00004151"/>
    </source>
</evidence>
<feature type="compositionally biased region" description="Pro residues" evidence="9">
    <location>
        <begin position="161"/>
        <end position="172"/>
    </location>
</feature>
<dbReference type="FunFam" id="2.60.120.200:FF:000028">
    <property type="entry name" value="Blast:Protein ERGIC-53"/>
    <property type="match status" value="1"/>
</dbReference>
<evidence type="ECO:0000259" key="11">
    <source>
        <dbReference type="PROSITE" id="PS51328"/>
    </source>
</evidence>
<gene>
    <name evidence="12" type="ORF">MEDL_21313</name>
</gene>
<dbReference type="Gene3D" id="1.10.10.60">
    <property type="entry name" value="Homeodomain-like"/>
    <property type="match status" value="1"/>
</dbReference>
<feature type="region of interest" description="Disordered" evidence="9">
    <location>
        <begin position="140"/>
        <end position="201"/>
    </location>
</feature>
<dbReference type="GO" id="GO:0030134">
    <property type="term" value="C:COPII-coated ER to Golgi transport vesicle"/>
    <property type="evidence" value="ECO:0007669"/>
    <property type="project" value="TreeGrafter"/>
</dbReference>
<dbReference type="GO" id="GO:0033116">
    <property type="term" value="C:endoplasmic reticulum-Golgi intermediate compartment membrane"/>
    <property type="evidence" value="ECO:0007669"/>
    <property type="project" value="UniProtKB-SubCell"/>
</dbReference>
<dbReference type="PANTHER" id="PTHR12223">
    <property type="entry name" value="VESICULAR MANNOSE-BINDING LECTIN"/>
    <property type="match status" value="1"/>
</dbReference>
<evidence type="ECO:0000313" key="13">
    <source>
        <dbReference type="Proteomes" id="UP000683360"/>
    </source>
</evidence>
<dbReference type="Gene3D" id="2.60.120.200">
    <property type="match status" value="1"/>
</dbReference>